<dbReference type="PANTHER" id="PTHR11757:SF19">
    <property type="entry name" value="PROLYL ENDOPEPTIDASE-LIKE"/>
    <property type="match status" value="1"/>
</dbReference>
<keyword evidence="3" id="KW-0378">Hydrolase</keyword>
<feature type="domain" description="Peptidase S9A N-terminal" evidence="6">
    <location>
        <begin position="17"/>
        <end position="396"/>
    </location>
</feature>
<dbReference type="EMBL" id="CP002130">
    <property type="protein sequence ID" value="AEI88651.1"/>
    <property type="molecule type" value="Genomic_DNA"/>
</dbReference>
<dbReference type="PRINTS" id="PR00862">
    <property type="entry name" value="PROLIGOPTASE"/>
</dbReference>
<dbReference type="MEROPS" id="S09.010"/>
<dbReference type="HOGENOM" id="CLU_011290_0_1_5"/>
<name>F7XVF2_MIDMI</name>
<gene>
    <name evidence="7" type="primary">ptrB</name>
    <name evidence="7" type="ordered locus">midi_00341</name>
</gene>
<protein>
    <submittedName>
        <fullName evidence="7">Protease II</fullName>
    </submittedName>
</protein>
<evidence type="ECO:0000313" key="7">
    <source>
        <dbReference type="EMBL" id="AEI88651.1"/>
    </source>
</evidence>
<evidence type="ECO:0000313" key="8">
    <source>
        <dbReference type="Proteomes" id="UP000006639"/>
    </source>
</evidence>
<evidence type="ECO:0000259" key="6">
    <source>
        <dbReference type="Pfam" id="PF02897"/>
    </source>
</evidence>
<comment type="similarity">
    <text evidence="1">Belongs to the peptidase S9A family.</text>
</comment>
<proteinExistence type="inferred from homology"/>
<feature type="domain" description="Peptidase S9 prolyl oligopeptidase catalytic" evidence="5">
    <location>
        <begin position="457"/>
        <end position="668"/>
    </location>
</feature>
<dbReference type="InterPro" id="IPR051543">
    <property type="entry name" value="Serine_Peptidase_S9A"/>
</dbReference>
<evidence type="ECO:0000256" key="1">
    <source>
        <dbReference type="ARBA" id="ARBA00005228"/>
    </source>
</evidence>
<dbReference type="InterPro" id="IPR029058">
    <property type="entry name" value="AB_hydrolase_fold"/>
</dbReference>
<keyword evidence="2 7" id="KW-0645">Protease</keyword>
<dbReference type="SUPFAM" id="SSF50993">
    <property type="entry name" value="Peptidase/esterase 'gauge' domain"/>
    <property type="match status" value="1"/>
</dbReference>
<dbReference type="GO" id="GO:0006508">
    <property type="term" value="P:proteolysis"/>
    <property type="evidence" value="ECO:0007669"/>
    <property type="project" value="UniProtKB-KW"/>
</dbReference>
<dbReference type="Gene3D" id="3.40.50.1820">
    <property type="entry name" value="alpha/beta hydrolase"/>
    <property type="match status" value="1"/>
</dbReference>
<dbReference type="InterPro" id="IPR023302">
    <property type="entry name" value="Pept_S9A_N"/>
</dbReference>
<dbReference type="OrthoDB" id="9801421at2"/>
<dbReference type="Pfam" id="PF02897">
    <property type="entry name" value="Peptidase_S9_N"/>
    <property type="match status" value="1"/>
</dbReference>
<dbReference type="Pfam" id="PF00326">
    <property type="entry name" value="Peptidase_S9"/>
    <property type="match status" value="1"/>
</dbReference>
<dbReference type="InterPro" id="IPR002470">
    <property type="entry name" value="Peptidase_S9A"/>
</dbReference>
<dbReference type="Gene3D" id="2.130.10.120">
    <property type="entry name" value="Prolyl oligopeptidase, N-terminal domain"/>
    <property type="match status" value="1"/>
</dbReference>
<dbReference type="KEGG" id="mmn:midi_00341"/>
<dbReference type="FunFam" id="3.40.50.1820:FF:000005">
    <property type="entry name" value="Prolyl endopeptidase"/>
    <property type="match status" value="1"/>
</dbReference>
<reference evidence="7 8" key="1">
    <citation type="journal article" date="2011" name="Mol. Biol. Evol.">
        <title>Phylogenomic evidence for the presence of a flagellum and cbb3 oxidase in the free-living mitochondrial ancestor.</title>
        <authorList>
            <person name="Sassera D."/>
            <person name="Lo N."/>
            <person name="Epis S."/>
            <person name="D'Auria G."/>
            <person name="Montagna M."/>
            <person name="Comandatore F."/>
            <person name="Horner D."/>
            <person name="Pereto J."/>
            <person name="Luciano A.M."/>
            <person name="Franciosi F."/>
            <person name="Ferri E."/>
            <person name="Crotti E."/>
            <person name="Bazzocchi C."/>
            <person name="Daffonchio D."/>
            <person name="Sacchi L."/>
            <person name="Moya A."/>
            <person name="Latorre A."/>
            <person name="Bandi C."/>
        </authorList>
    </citation>
    <scope>NUCLEOTIDE SEQUENCE [LARGE SCALE GENOMIC DNA]</scope>
    <source>
        <strain evidence="7 8">IricVA</strain>
    </source>
</reference>
<dbReference type="STRING" id="696127.midi_00341"/>
<accession>F7XVF2</accession>
<dbReference type="AlphaFoldDB" id="F7XVF2"/>
<dbReference type="SUPFAM" id="SSF53474">
    <property type="entry name" value="alpha/beta-Hydrolases"/>
    <property type="match status" value="1"/>
</dbReference>
<keyword evidence="8" id="KW-1185">Reference proteome</keyword>
<keyword evidence="4" id="KW-0720">Serine protease</keyword>
<evidence type="ECO:0000256" key="4">
    <source>
        <dbReference type="ARBA" id="ARBA00022825"/>
    </source>
</evidence>
<evidence type="ECO:0000256" key="2">
    <source>
        <dbReference type="ARBA" id="ARBA00022670"/>
    </source>
</evidence>
<organism evidence="7 8">
    <name type="scientific">Midichloria mitochondrii (strain IricVA)</name>
    <dbReference type="NCBI Taxonomy" id="696127"/>
    <lineage>
        <taxon>Bacteria</taxon>
        <taxon>Pseudomonadati</taxon>
        <taxon>Pseudomonadota</taxon>
        <taxon>Alphaproteobacteria</taxon>
        <taxon>Rickettsiales</taxon>
        <taxon>Candidatus Midichloriaceae</taxon>
        <taxon>Candidatus Midichloria</taxon>
    </lineage>
</organism>
<dbReference type="InterPro" id="IPR001375">
    <property type="entry name" value="Peptidase_S9_cat"/>
</dbReference>
<evidence type="ECO:0000256" key="3">
    <source>
        <dbReference type="ARBA" id="ARBA00022801"/>
    </source>
</evidence>
<dbReference type="GO" id="GO:0004252">
    <property type="term" value="F:serine-type endopeptidase activity"/>
    <property type="evidence" value="ECO:0007669"/>
    <property type="project" value="InterPro"/>
</dbReference>
<dbReference type="PANTHER" id="PTHR11757">
    <property type="entry name" value="PROTEASE FAMILY S9A OLIGOPEPTIDASE"/>
    <property type="match status" value="1"/>
</dbReference>
<sequence length="679" mass="79101">MTKPIALRKEYKTIDGRIDYYHWLRDPNWPDVKDPEILSYLNQENAYTDAHISKDLVDKIFIEMRGKLEEADKTVPYLNGWYYYYSYILEGQQYWIHARKKENNEREEILLDENQLALNEKYLRVSTLKISPDHKKIAYLADYGGDERYMVYVKDIESGEIIENNVDDVIGNIEWDGLGKGFFYTPAGKFWRADRIYYHEVGKEKKDDKLLYQEKDNTFSVAIEKSSSKNYIFFMSKSATASEYHFIDSRNPHQLPQVIHSRTNNHIYEVVHTRDSFFLRINDVAPNFRVIQVSINDLKNWQEFVPSSDYYIQDIYAYEDYLVLLTRLKGRAKIEIINLLENKIQRIDVEGEFYEIFIIHNTFNDRALRYLYSSLKTPRTTIDYDFVTGEKKVLKVQRIPGGFDPSKYILRRIWAETSDNISIPISIIYNKEKAKLDGSDPLYLYGYGSYGYAVPASFRSHIFSLVDRGFTYAIAHIRGGDELGKSWHEAAKFLNKKNTFTDFIESAEKLIEDKYTAPGKIVISGGSAGGMLVGACINMRPELYKAAVAHVPFVDVLSTMLDESLPLTPGEFKEWGNPKEKEFYEYIKSYSPYDNVVPQRYPHLFVTAGLTDPRVTYWEPAKWVALLRHTKKDDNMLLLKTDMSSGHGGPSGRFEFLRELALEYAFILGLYYGEQHINN</sequence>
<dbReference type="RefSeq" id="WP_013950866.1">
    <property type="nucleotide sequence ID" value="NC_015722.1"/>
</dbReference>
<dbReference type="Proteomes" id="UP000006639">
    <property type="component" value="Chromosome"/>
</dbReference>
<evidence type="ECO:0000259" key="5">
    <source>
        <dbReference type="Pfam" id="PF00326"/>
    </source>
</evidence>